<feature type="transmembrane region" description="Helical" evidence="1">
    <location>
        <begin position="12"/>
        <end position="32"/>
    </location>
</feature>
<dbReference type="Proteomes" id="UP000262195">
    <property type="component" value="Unassembled WGS sequence"/>
</dbReference>
<dbReference type="GO" id="GO:0000270">
    <property type="term" value="P:peptidoglycan metabolic process"/>
    <property type="evidence" value="ECO:0007669"/>
    <property type="project" value="TreeGrafter"/>
</dbReference>
<dbReference type="PANTHER" id="PTHR30336">
    <property type="entry name" value="INNER MEMBRANE PROTEIN, PROBABLE PERMEASE"/>
    <property type="match status" value="1"/>
</dbReference>
<dbReference type="InterPro" id="IPR003848">
    <property type="entry name" value="DUF218"/>
</dbReference>
<dbReference type="Pfam" id="PF02698">
    <property type="entry name" value="DUF218"/>
    <property type="match status" value="1"/>
</dbReference>
<protein>
    <submittedName>
        <fullName evidence="3">YdcF family protein</fullName>
    </submittedName>
</protein>
<dbReference type="GO" id="GO:0043164">
    <property type="term" value="P:Gram-negative-bacterium-type cell wall biogenesis"/>
    <property type="evidence" value="ECO:0007669"/>
    <property type="project" value="TreeGrafter"/>
</dbReference>
<evidence type="ECO:0000259" key="2">
    <source>
        <dbReference type="Pfam" id="PF02698"/>
    </source>
</evidence>
<feature type="transmembrane region" description="Helical" evidence="1">
    <location>
        <begin position="221"/>
        <end position="247"/>
    </location>
</feature>
<sequence length="457" mass="52357">MSPKDMEASVFVALLYFFALSFFACLRFHILLLSRFILLLKRFILLLICFILSLSYVILLLFLVLNLVQMVYHSYEWKSLNNILEVSQMPLSLPIALSIILFLFLCYSYHKDRTKLANGNWFWLFIISLLVSVVAYVSQSKTQLAQLLAMVISTLTLFFLVFGLVFLIGLLLLNFKIVHKREKLTLTTLMTFILAIGLALTIAITWANISNFLPISLLYRQLLWFLPISVLYFMSGFISFLISNYLFQKFNWRYKPKAIIVLGCGLINGTELSTLLKSRLDLGLKWFNKTNKRKSKVTVVCSGGQGPDEDISEGQAMARYLSKNGVPETQLIIEDQSKNTYENLLFTKRKLLALIKESRLEENATIDHKTFPILLVTNNFHVLRAAILAKKLGLTVRGVGSKVAPYYLPNALLREYFGIISSNYKRYITTLAILLLLFLILLVILNSYFPELIIQLT</sequence>
<organism evidence="3 4">
    <name type="scientific">Bavariicoccus seileri</name>
    <dbReference type="NCBI Taxonomy" id="549685"/>
    <lineage>
        <taxon>Bacteria</taxon>
        <taxon>Bacillati</taxon>
        <taxon>Bacillota</taxon>
        <taxon>Bacilli</taxon>
        <taxon>Lactobacillales</taxon>
        <taxon>Enterococcaceae</taxon>
        <taxon>Bavariicoccus</taxon>
    </lineage>
</organism>
<dbReference type="GO" id="GO:0005886">
    <property type="term" value="C:plasma membrane"/>
    <property type="evidence" value="ECO:0007669"/>
    <property type="project" value="TreeGrafter"/>
</dbReference>
<evidence type="ECO:0000313" key="3">
    <source>
        <dbReference type="EMBL" id="HCS93829.1"/>
    </source>
</evidence>
<dbReference type="PROSITE" id="PS51257">
    <property type="entry name" value="PROKAR_LIPOPROTEIN"/>
    <property type="match status" value="1"/>
</dbReference>
<gene>
    <name evidence="3" type="ORF">DIW15_03860</name>
</gene>
<feature type="transmembrane region" description="Helical" evidence="1">
    <location>
        <begin position="121"/>
        <end position="138"/>
    </location>
</feature>
<reference evidence="3 4" key="1">
    <citation type="journal article" date="2018" name="Nat. Biotechnol.">
        <title>A standardized bacterial taxonomy based on genome phylogeny substantially revises the tree of life.</title>
        <authorList>
            <person name="Parks D.H."/>
            <person name="Chuvochina M."/>
            <person name="Waite D.W."/>
            <person name="Rinke C."/>
            <person name="Skarshewski A."/>
            <person name="Chaumeil P.A."/>
            <person name="Hugenholtz P."/>
        </authorList>
    </citation>
    <scope>NUCLEOTIDE SEQUENCE [LARGE SCALE GENOMIC DNA]</scope>
    <source>
        <strain evidence="3">UBA11306</strain>
    </source>
</reference>
<keyword evidence="1" id="KW-0812">Transmembrane</keyword>
<evidence type="ECO:0000313" key="4">
    <source>
        <dbReference type="Proteomes" id="UP000262195"/>
    </source>
</evidence>
<feature type="transmembrane region" description="Helical" evidence="1">
    <location>
        <begin position="184"/>
        <end position="209"/>
    </location>
</feature>
<evidence type="ECO:0000256" key="1">
    <source>
        <dbReference type="SAM" id="Phobius"/>
    </source>
</evidence>
<feature type="transmembrane region" description="Helical" evidence="1">
    <location>
        <begin position="427"/>
        <end position="449"/>
    </location>
</feature>
<comment type="caution">
    <text evidence="3">The sequence shown here is derived from an EMBL/GenBank/DDBJ whole genome shotgun (WGS) entry which is preliminary data.</text>
</comment>
<feature type="domain" description="DUF218" evidence="2">
    <location>
        <begin position="258"/>
        <end position="418"/>
    </location>
</feature>
<accession>A0A3D4S4S6</accession>
<dbReference type="PANTHER" id="PTHR30336:SF4">
    <property type="entry name" value="ENVELOPE BIOGENESIS FACTOR ELYC"/>
    <property type="match status" value="1"/>
</dbReference>
<dbReference type="Gene3D" id="3.40.50.620">
    <property type="entry name" value="HUPs"/>
    <property type="match status" value="1"/>
</dbReference>
<feature type="transmembrane region" description="Helical" evidence="1">
    <location>
        <begin position="44"/>
        <end position="71"/>
    </location>
</feature>
<feature type="transmembrane region" description="Helical" evidence="1">
    <location>
        <begin position="91"/>
        <end position="109"/>
    </location>
</feature>
<feature type="transmembrane region" description="Helical" evidence="1">
    <location>
        <begin position="144"/>
        <end position="172"/>
    </location>
</feature>
<dbReference type="InterPro" id="IPR014729">
    <property type="entry name" value="Rossmann-like_a/b/a_fold"/>
</dbReference>
<dbReference type="InterPro" id="IPR051599">
    <property type="entry name" value="Cell_Envelope_Assoc"/>
</dbReference>
<dbReference type="AlphaFoldDB" id="A0A3D4S4S6"/>
<dbReference type="CDD" id="cd06259">
    <property type="entry name" value="YdcF-like"/>
    <property type="match status" value="1"/>
</dbReference>
<keyword evidence="1" id="KW-0472">Membrane</keyword>
<proteinExistence type="predicted"/>
<name>A0A3D4S4S6_9ENTE</name>
<keyword evidence="1" id="KW-1133">Transmembrane helix</keyword>
<dbReference type="EMBL" id="DQHO01000024">
    <property type="protein sequence ID" value="HCS93829.1"/>
    <property type="molecule type" value="Genomic_DNA"/>
</dbReference>